<evidence type="ECO:0000313" key="3">
    <source>
        <dbReference type="Proteomes" id="UP000015100"/>
    </source>
</evidence>
<gene>
    <name evidence="2" type="ORF">H072_1403</name>
</gene>
<keyword evidence="3" id="KW-1185">Reference proteome</keyword>
<reference evidence="2 3" key="1">
    <citation type="journal article" date="2013" name="PLoS Genet.">
        <title>Genomic mechanisms accounting for the adaptation to parasitism in nematode-trapping fungi.</title>
        <authorList>
            <person name="Meerupati T."/>
            <person name="Andersson K.M."/>
            <person name="Friman E."/>
            <person name="Kumar D."/>
            <person name="Tunlid A."/>
            <person name="Ahren D."/>
        </authorList>
    </citation>
    <scope>NUCLEOTIDE SEQUENCE [LARGE SCALE GENOMIC DNA]</scope>
    <source>
        <strain evidence="2 3">CBS 200.50</strain>
    </source>
</reference>
<feature type="compositionally biased region" description="Basic and acidic residues" evidence="1">
    <location>
        <begin position="215"/>
        <end position="226"/>
    </location>
</feature>
<evidence type="ECO:0000313" key="2">
    <source>
        <dbReference type="EMBL" id="EPS44630.1"/>
    </source>
</evidence>
<protein>
    <submittedName>
        <fullName evidence="2">Uncharacterized protein</fullName>
    </submittedName>
</protein>
<feature type="compositionally biased region" description="Basic and acidic residues" evidence="1">
    <location>
        <begin position="326"/>
        <end position="353"/>
    </location>
</feature>
<dbReference type="EMBL" id="AQGS01000041">
    <property type="protein sequence ID" value="EPS44630.1"/>
    <property type="molecule type" value="Genomic_DNA"/>
</dbReference>
<sequence>MAFEVDNQPSHLKALNDTVSTTAYVPITSPSAKRKRDVLLYITPVSANTSFNSSNGGSFGADGACDGCEGGSGIAGGASQGDGEGGKSGCDCEARGGMKDGSGVGTETQTLAEAEVDVPSPRTKVANKLESLSLLNATGKDGKEKEPSKAAKVIKSWRKISGAGKFTGIGDQGSPGSQNIENTEATLQGGVDEDDHDINRTPRKKRATIQEPEEDAKSGDTADTPKKRNGKLKAAFREPEEVDMTASEVPKNLEESPSIDDTGNEPITFVGSSKQAPPSRRRLRSPPPAIEEEEEEDKLKRSTEEEDTDSDPDQTGIGYRPTAQQRELRNQKRMQQIKEYKARESREARAKRTTERRRRNVTERGESATSSTSSLLPGGPVGEGDEMVDVQKSEAVKRVHFAV</sequence>
<evidence type="ECO:0000256" key="1">
    <source>
        <dbReference type="SAM" id="MobiDB-lite"/>
    </source>
</evidence>
<organism evidence="2 3">
    <name type="scientific">Dactylellina haptotyla (strain CBS 200.50)</name>
    <name type="common">Nematode-trapping fungus</name>
    <name type="synonym">Monacrosporium haptotylum</name>
    <dbReference type="NCBI Taxonomy" id="1284197"/>
    <lineage>
        <taxon>Eukaryota</taxon>
        <taxon>Fungi</taxon>
        <taxon>Dikarya</taxon>
        <taxon>Ascomycota</taxon>
        <taxon>Pezizomycotina</taxon>
        <taxon>Orbiliomycetes</taxon>
        <taxon>Orbiliales</taxon>
        <taxon>Orbiliaceae</taxon>
        <taxon>Dactylellina</taxon>
    </lineage>
</organism>
<proteinExistence type="predicted"/>
<dbReference type="AlphaFoldDB" id="S8ANV8"/>
<accession>S8ANV8</accession>
<dbReference type="Proteomes" id="UP000015100">
    <property type="component" value="Unassembled WGS sequence"/>
</dbReference>
<dbReference type="HOGENOM" id="CLU_683375_0_0_1"/>
<name>S8ANV8_DACHA</name>
<feature type="region of interest" description="Disordered" evidence="1">
    <location>
        <begin position="161"/>
        <end position="386"/>
    </location>
</feature>
<dbReference type="OMA" id="MQQIKEY"/>
<reference evidence="3" key="2">
    <citation type="submission" date="2013-04" db="EMBL/GenBank/DDBJ databases">
        <title>Genomic mechanisms accounting for the adaptation to parasitism in nematode-trapping fungi.</title>
        <authorList>
            <person name="Ahren D.G."/>
        </authorList>
    </citation>
    <scope>NUCLEOTIDE SEQUENCE [LARGE SCALE GENOMIC DNA]</scope>
    <source>
        <strain evidence="3">CBS 200.50</strain>
    </source>
</reference>
<dbReference type="OrthoDB" id="5425357at2759"/>
<feature type="compositionally biased region" description="Polar residues" evidence="1">
    <location>
        <begin position="174"/>
        <end position="186"/>
    </location>
</feature>
<comment type="caution">
    <text evidence="2">The sequence shown here is derived from an EMBL/GenBank/DDBJ whole genome shotgun (WGS) entry which is preliminary data.</text>
</comment>